<dbReference type="Pfam" id="PF00126">
    <property type="entry name" value="HTH_1"/>
    <property type="match status" value="1"/>
</dbReference>
<dbReference type="InterPro" id="IPR036390">
    <property type="entry name" value="WH_DNA-bd_sf"/>
</dbReference>
<sequence>MNFRKTAFRKNISQPAVSQSIKSIENELTVKLFTRSKSTVKLTTQGQKFYKKIKPLLNSYNKAVQEVRQNEENKEILTIGFTGSPYERNYLPKLLVDFQTQYKNIKVFLQNYNHTELKQQLNSKDCDAVFLTKDDVSVFSNIGYKKLITGYFVAVIPKSNKLVEKHCIDLTDFDNNRIVLLDNGWAPPEQLKLQEIIKSKNRNLDISYVNNVSVADITCQAQLGVSIMPNFIASGESKLTVTRPINYEASLEYGLGFLKDNDSGAVRRFVKFSSQWLENYRCD</sequence>
<keyword evidence="3" id="KW-0238">DNA-binding</keyword>
<evidence type="ECO:0000313" key="6">
    <source>
        <dbReference type="EMBL" id="MCZ3844253.1"/>
    </source>
</evidence>
<evidence type="ECO:0000259" key="5">
    <source>
        <dbReference type="PROSITE" id="PS50931"/>
    </source>
</evidence>
<accession>A0AAP3M3Z3</accession>
<comment type="caution">
    <text evidence="6">The sequence shown here is derived from an EMBL/GenBank/DDBJ whole genome shotgun (WGS) entry which is preliminary data.</text>
</comment>
<dbReference type="PROSITE" id="PS50931">
    <property type="entry name" value="HTH_LYSR"/>
    <property type="match status" value="1"/>
</dbReference>
<dbReference type="GO" id="GO:0032993">
    <property type="term" value="C:protein-DNA complex"/>
    <property type="evidence" value="ECO:0007669"/>
    <property type="project" value="TreeGrafter"/>
</dbReference>
<name>A0AAP3M3Z3_9LACO</name>
<evidence type="ECO:0000256" key="4">
    <source>
        <dbReference type="ARBA" id="ARBA00023163"/>
    </source>
</evidence>
<dbReference type="Pfam" id="PF03466">
    <property type="entry name" value="LysR_substrate"/>
    <property type="match status" value="1"/>
</dbReference>
<evidence type="ECO:0000313" key="7">
    <source>
        <dbReference type="Proteomes" id="UP001213015"/>
    </source>
</evidence>
<evidence type="ECO:0000256" key="1">
    <source>
        <dbReference type="ARBA" id="ARBA00009437"/>
    </source>
</evidence>
<dbReference type="InterPro" id="IPR005119">
    <property type="entry name" value="LysR_subst-bd"/>
</dbReference>
<gene>
    <name evidence="6" type="ORF">L2422_01765</name>
</gene>
<dbReference type="PANTHER" id="PTHR30346">
    <property type="entry name" value="TRANSCRIPTIONAL DUAL REGULATOR HCAR-RELATED"/>
    <property type="match status" value="1"/>
</dbReference>
<comment type="similarity">
    <text evidence="1">Belongs to the LysR transcriptional regulatory family.</text>
</comment>
<dbReference type="GO" id="GO:0003677">
    <property type="term" value="F:DNA binding"/>
    <property type="evidence" value="ECO:0007669"/>
    <property type="project" value="UniProtKB-KW"/>
</dbReference>
<proteinExistence type="inferred from homology"/>
<evidence type="ECO:0000256" key="2">
    <source>
        <dbReference type="ARBA" id="ARBA00023015"/>
    </source>
</evidence>
<dbReference type="Proteomes" id="UP001213015">
    <property type="component" value="Unassembled WGS sequence"/>
</dbReference>
<dbReference type="GO" id="GO:0003700">
    <property type="term" value="F:DNA-binding transcription factor activity"/>
    <property type="evidence" value="ECO:0007669"/>
    <property type="project" value="InterPro"/>
</dbReference>
<dbReference type="Gene3D" id="3.40.190.290">
    <property type="match status" value="1"/>
</dbReference>
<dbReference type="SUPFAM" id="SSF53850">
    <property type="entry name" value="Periplasmic binding protein-like II"/>
    <property type="match status" value="1"/>
</dbReference>
<reference evidence="6" key="1">
    <citation type="submission" date="2022-01" db="EMBL/GenBank/DDBJ databases">
        <title>VMRC isolate genome collection.</title>
        <authorList>
            <person name="France M."/>
            <person name="Rutt L."/>
            <person name="Humphrys M."/>
            <person name="Ravel J."/>
        </authorList>
    </citation>
    <scope>NUCLEOTIDE SEQUENCE</scope>
    <source>
        <strain evidence="6">C0127B5</strain>
    </source>
</reference>
<dbReference type="InterPro" id="IPR036388">
    <property type="entry name" value="WH-like_DNA-bd_sf"/>
</dbReference>
<dbReference type="PRINTS" id="PR00039">
    <property type="entry name" value="HTHLYSR"/>
</dbReference>
<dbReference type="AlphaFoldDB" id="A0AAP3M3Z3"/>
<protein>
    <submittedName>
        <fullName evidence="6">LysR substrate-binding domain-containing protein</fullName>
    </submittedName>
</protein>
<dbReference type="PANTHER" id="PTHR30346:SF28">
    <property type="entry name" value="HTH-TYPE TRANSCRIPTIONAL REGULATOR CYNR"/>
    <property type="match status" value="1"/>
</dbReference>
<dbReference type="EMBL" id="JAKHLF010000002">
    <property type="protein sequence ID" value="MCZ3844253.1"/>
    <property type="molecule type" value="Genomic_DNA"/>
</dbReference>
<keyword evidence="2" id="KW-0805">Transcription regulation</keyword>
<organism evidence="6 7">
    <name type="scientific">Lactobacillus mulieris</name>
    <dbReference type="NCBI Taxonomy" id="2508708"/>
    <lineage>
        <taxon>Bacteria</taxon>
        <taxon>Bacillati</taxon>
        <taxon>Bacillota</taxon>
        <taxon>Bacilli</taxon>
        <taxon>Lactobacillales</taxon>
        <taxon>Lactobacillaceae</taxon>
        <taxon>Lactobacillus</taxon>
    </lineage>
</organism>
<feature type="domain" description="HTH lysR-type" evidence="5">
    <location>
        <begin position="1"/>
        <end position="43"/>
    </location>
</feature>
<keyword evidence="4" id="KW-0804">Transcription</keyword>
<dbReference type="InterPro" id="IPR000847">
    <property type="entry name" value="LysR_HTH_N"/>
</dbReference>
<evidence type="ECO:0000256" key="3">
    <source>
        <dbReference type="ARBA" id="ARBA00023125"/>
    </source>
</evidence>
<dbReference type="Gene3D" id="1.10.10.10">
    <property type="entry name" value="Winged helix-like DNA-binding domain superfamily/Winged helix DNA-binding domain"/>
    <property type="match status" value="1"/>
</dbReference>
<dbReference type="SUPFAM" id="SSF46785">
    <property type="entry name" value="Winged helix' DNA-binding domain"/>
    <property type="match status" value="1"/>
</dbReference>